<keyword evidence="3" id="KW-1185">Reference proteome</keyword>
<reference evidence="2" key="1">
    <citation type="submission" date="2021-01" db="EMBL/GenBank/DDBJ databases">
        <title>A chromosome-scale assembly of European eel, Anguilla anguilla.</title>
        <authorList>
            <person name="Henkel C."/>
            <person name="Jong-Raadsen S.A."/>
            <person name="Dufour S."/>
            <person name="Weltzien F.-A."/>
            <person name="Palstra A.P."/>
            <person name="Pelster B."/>
            <person name="Spaink H.P."/>
            <person name="Van Den Thillart G.E."/>
            <person name="Jansen H."/>
            <person name="Zahm M."/>
            <person name="Klopp C."/>
            <person name="Cedric C."/>
            <person name="Louis A."/>
            <person name="Berthelot C."/>
            <person name="Parey E."/>
            <person name="Roest Crollius H."/>
            <person name="Montfort J."/>
            <person name="Robinson-Rechavi M."/>
            <person name="Bucao C."/>
            <person name="Bouchez O."/>
            <person name="Gislard M."/>
            <person name="Lluch J."/>
            <person name="Milhes M."/>
            <person name="Lampietro C."/>
            <person name="Lopez Roques C."/>
            <person name="Donnadieu C."/>
            <person name="Braasch I."/>
            <person name="Desvignes T."/>
            <person name="Postlethwait J."/>
            <person name="Bobe J."/>
            <person name="Guiguen Y."/>
            <person name="Dirks R."/>
        </authorList>
    </citation>
    <scope>NUCLEOTIDE SEQUENCE</scope>
    <source>
        <strain evidence="2">Tag_6206</strain>
        <tissue evidence="2">Liver</tissue>
    </source>
</reference>
<feature type="region of interest" description="Disordered" evidence="1">
    <location>
        <begin position="1"/>
        <end position="22"/>
    </location>
</feature>
<protein>
    <submittedName>
        <fullName evidence="2">Uncharacterized protein</fullName>
    </submittedName>
</protein>
<dbReference type="AlphaFoldDB" id="A0A9D3LL54"/>
<evidence type="ECO:0000313" key="3">
    <source>
        <dbReference type="Proteomes" id="UP001044222"/>
    </source>
</evidence>
<dbReference type="Proteomes" id="UP001044222">
    <property type="component" value="Chromosome 17"/>
</dbReference>
<proteinExistence type="predicted"/>
<comment type="caution">
    <text evidence="2">The sequence shown here is derived from an EMBL/GenBank/DDBJ whole genome shotgun (WGS) entry which is preliminary data.</text>
</comment>
<name>A0A9D3LL54_ANGAN</name>
<accession>A0A9D3LL54</accession>
<dbReference type="EMBL" id="JAFIRN010000017">
    <property type="protein sequence ID" value="KAG5832177.1"/>
    <property type="molecule type" value="Genomic_DNA"/>
</dbReference>
<evidence type="ECO:0000256" key="1">
    <source>
        <dbReference type="SAM" id="MobiDB-lite"/>
    </source>
</evidence>
<organism evidence="2 3">
    <name type="scientific">Anguilla anguilla</name>
    <name type="common">European freshwater eel</name>
    <name type="synonym">Muraena anguilla</name>
    <dbReference type="NCBI Taxonomy" id="7936"/>
    <lineage>
        <taxon>Eukaryota</taxon>
        <taxon>Metazoa</taxon>
        <taxon>Chordata</taxon>
        <taxon>Craniata</taxon>
        <taxon>Vertebrata</taxon>
        <taxon>Euteleostomi</taxon>
        <taxon>Actinopterygii</taxon>
        <taxon>Neopterygii</taxon>
        <taxon>Teleostei</taxon>
        <taxon>Anguilliformes</taxon>
        <taxon>Anguillidae</taxon>
        <taxon>Anguilla</taxon>
    </lineage>
</organism>
<sequence>MNSLSFDDPSLDNLDPSLSLNDPSDIDTALLNDIDDMLQLINHQDMEFPGLFDPPHFGAVGPRRTSRVFPRPARPLPHLPLLPPLPLPLP</sequence>
<gene>
    <name evidence="2" type="ORF">ANANG_G00288330</name>
</gene>
<evidence type="ECO:0000313" key="2">
    <source>
        <dbReference type="EMBL" id="KAG5832177.1"/>
    </source>
</evidence>